<organism evidence="4">
    <name type="scientific">Angiostrongylus costaricensis</name>
    <name type="common">Nematode worm</name>
    <dbReference type="NCBI Taxonomy" id="334426"/>
    <lineage>
        <taxon>Eukaryota</taxon>
        <taxon>Metazoa</taxon>
        <taxon>Ecdysozoa</taxon>
        <taxon>Nematoda</taxon>
        <taxon>Chromadorea</taxon>
        <taxon>Rhabditida</taxon>
        <taxon>Rhabditina</taxon>
        <taxon>Rhabditomorpha</taxon>
        <taxon>Strongyloidea</taxon>
        <taxon>Metastrongylidae</taxon>
        <taxon>Angiostrongylus</taxon>
    </lineage>
</organism>
<feature type="region of interest" description="Disordered" evidence="1">
    <location>
        <begin position="202"/>
        <end position="235"/>
    </location>
</feature>
<dbReference type="EMBL" id="UYYA01000873">
    <property type="protein sequence ID" value="VDM54788.1"/>
    <property type="molecule type" value="Genomic_DNA"/>
</dbReference>
<gene>
    <name evidence="2" type="ORF">ACOC_LOCUS3203</name>
</gene>
<dbReference type="Proteomes" id="UP000267027">
    <property type="component" value="Unassembled WGS sequence"/>
</dbReference>
<evidence type="ECO:0000313" key="2">
    <source>
        <dbReference type="EMBL" id="VDM54788.1"/>
    </source>
</evidence>
<proteinExistence type="predicted"/>
<evidence type="ECO:0000256" key="1">
    <source>
        <dbReference type="SAM" id="MobiDB-lite"/>
    </source>
</evidence>
<name>A0A0R3PG34_ANGCS</name>
<protein>
    <submittedName>
        <fullName evidence="4">RUN domain-containing protein</fullName>
    </submittedName>
</protein>
<keyword evidence="3" id="KW-1185">Reference proteome</keyword>
<evidence type="ECO:0000313" key="4">
    <source>
        <dbReference type="WBParaSite" id="ACOC_0000320201-mRNA-1"/>
    </source>
</evidence>
<reference evidence="2 3" key="2">
    <citation type="submission" date="2018-11" db="EMBL/GenBank/DDBJ databases">
        <authorList>
            <consortium name="Pathogen Informatics"/>
        </authorList>
    </citation>
    <scope>NUCLEOTIDE SEQUENCE [LARGE SCALE GENOMIC DNA]</scope>
    <source>
        <strain evidence="2 3">Costa Rica</strain>
    </source>
</reference>
<dbReference type="AlphaFoldDB" id="A0A0R3PG34"/>
<feature type="compositionally biased region" description="Polar residues" evidence="1">
    <location>
        <begin position="225"/>
        <end position="235"/>
    </location>
</feature>
<dbReference type="WBParaSite" id="ACOC_0000320201-mRNA-1">
    <property type="protein sequence ID" value="ACOC_0000320201-mRNA-1"/>
    <property type="gene ID" value="ACOC_0000320201"/>
</dbReference>
<feature type="compositionally biased region" description="Basic and acidic residues" evidence="1">
    <location>
        <begin position="202"/>
        <end position="224"/>
    </location>
</feature>
<reference evidence="4" key="1">
    <citation type="submission" date="2017-02" db="UniProtKB">
        <authorList>
            <consortium name="WormBaseParasite"/>
        </authorList>
    </citation>
    <scope>IDENTIFICATION</scope>
</reference>
<dbReference type="OrthoDB" id="5874030at2759"/>
<evidence type="ECO:0000313" key="3">
    <source>
        <dbReference type="Proteomes" id="UP000267027"/>
    </source>
</evidence>
<accession>A0A0R3PG34</accession>
<sequence>MSSRSEEFLIKIKFLSKTSAWAINRDSFSISLLGEQLYNLLLRCAYENPYLFCFVVRPHHIYDAVHLLQYVLDQQSNNESVSFKRINPSSSPMLQGMKTPLVKTKVSLNTAVDCVHNRFVLFSQDLLSIEVRRKAEAGLSHASSMQSIRGSVGNLSPFSQYLVSVLKNCLFQDPKFRSFSAKTTEKQKEVIDRLSRLRESLRSKGSFTERDPHSKNRSDVDDINSRIQSTTGISC</sequence>